<dbReference type="NCBIfam" id="TIGR00243">
    <property type="entry name" value="Dxr"/>
    <property type="match status" value="1"/>
</dbReference>
<feature type="binding site" evidence="9">
    <location>
        <position position="228"/>
    </location>
    <ligand>
        <name>1-deoxy-D-xylulose 5-phosphate</name>
        <dbReference type="ChEBI" id="CHEBI:57792"/>
    </ligand>
</feature>
<feature type="binding site" evidence="9">
    <location>
        <position position="223"/>
    </location>
    <ligand>
        <name>1-deoxy-D-xylulose 5-phosphate</name>
        <dbReference type="ChEBI" id="CHEBI:57792"/>
    </ligand>
</feature>
<dbReference type="PIRSF" id="PIRSF006205">
    <property type="entry name" value="Dxp_reductismrs"/>
    <property type="match status" value="1"/>
</dbReference>
<comment type="function">
    <text evidence="9">Catalyzes the NADPH-dependent rearrangement and reduction of 1-deoxy-D-xylulose-5-phosphate (DXP) to 2-C-methyl-D-erythritol 4-phosphate (MEP).</text>
</comment>
<evidence type="ECO:0000256" key="5">
    <source>
        <dbReference type="ARBA" id="ARBA00023002"/>
    </source>
</evidence>
<feature type="binding site" evidence="9">
    <location>
        <position position="162"/>
    </location>
    <ligand>
        <name>1-deoxy-D-xylulose 5-phosphate</name>
        <dbReference type="ChEBI" id="CHEBI:57792"/>
    </ligand>
</feature>
<feature type="binding site" evidence="9">
    <location>
        <position position="135"/>
    </location>
    <ligand>
        <name>NADPH</name>
        <dbReference type="ChEBI" id="CHEBI:57783"/>
    </ligand>
</feature>
<dbReference type="InterPro" id="IPR036291">
    <property type="entry name" value="NAD(P)-bd_dom_sf"/>
</dbReference>
<dbReference type="RefSeq" id="WP_068460497.1">
    <property type="nucleotide sequence ID" value="NZ_LMTR01000035.1"/>
</dbReference>
<feature type="binding site" evidence="9">
    <location>
        <position position="187"/>
    </location>
    <ligand>
        <name>1-deoxy-D-xylulose 5-phosphate</name>
        <dbReference type="ChEBI" id="CHEBI:57792"/>
    </ligand>
</feature>
<dbReference type="GO" id="GO:0070402">
    <property type="term" value="F:NADPH binding"/>
    <property type="evidence" value="ECO:0007669"/>
    <property type="project" value="InterPro"/>
</dbReference>
<feature type="binding site" evidence="9">
    <location>
        <position position="232"/>
    </location>
    <ligand>
        <name>1-deoxy-D-xylulose 5-phosphate</name>
        <dbReference type="ChEBI" id="CHEBI:57792"/>
    </ligand>
</feature>
<feature type="binding site" evidence="9">
    <location>
        <position position="216"/>
    </location>
    <ligand>
        <name>NADPH</name>
        <dbReference type="ChEBI" id="CHEBI:57783"/>
    </ligand>
</feature>
<evidence type="ECO:0000259" key="11">
    <source>
        <dbReference type="Pfam" id="PF08436"/>
    </source>
</evidence>
<dbReference type="SUPFAM" id="SSF51735">
    <property type="entry name" value="NAD(P)-binding Rossmann-fold domains"/>
    <property type="match status" value="1"/>
</dbReference>
<dbReference type="HAMAP" id="MF_00183">
    <property type="entry name" value="DXP_reductoisom"/>
    <property type="match status" value="1"/>
</dbReference>
<keyword evidence="14" id="KW-1185">Reference proteome</keyword>
<dbReference type="GO" id="GO:0030604">
    <property type="term" value="F:1-deoxy-D-xylulose-5-phosphate reductoisomerase activity"/>
    <property type="evidence" value="ECO:0007669"/>
    <property type="project" value="UniProtKB-UniRule"/>
</dbReference>
<dbReference type="GO" id="GO:0030145">
    <property type="term" value="F:manganese ion binding"/>
    <property type="evidence" value="ECO:0007669"/>
    <property type="project" value="TreeGrafter"/>
</dbReference>
<feature type="binding site" evidence="9">
    <location>
        <position position="136"/>
    </location>
    <ligand>
        <name>1-deoxy-D-xylulose 5-phosphate</name>
        <dbReference type="ChEBI" id="CHEBI:57792"/>
    </ligand>
</feature>
<comment type="similarity">
    <text evidence="2 9">Belongs to the DXR family.</text>
</comment>
<comment type="caution">
    <text evidence="9">Lacks conserved residue(s) required for the propagation of feature annotation.</text>
</comment>
<dbReference type="FunFam" id="3.40.50.720:FF:000045">
    <property type="entry name" value="1-deoxy-D-xylulose 5-phosphate reductoisomerase"/>
    <property type="match status" value="1"/>
</dbReference>
<dbReference type="Pfam" id="PF13288">
    <property type="entry name" value="DXPR_C"/>
    <property type="match status" value="1"/>
</dbReference>
<dbReference type="InterPro" id="IPR026877">
    <property type="entry name" value="DXPR_C"/>
</dbReference>
<evidence type="ECO:0000256" key="2">
    <source>
        <dbReference type="ARBA" id="ARBA00006825"/>
    </source>
</evidence>
<organism evidence="13 14">
    <name type="scientific">Hyphomicrobium sulfonivorans</name>
    <dbReference type="NCBI Taxonomy" id="121290"/>
    <lineage>
        <taxon>Bacteria</taxon>
        <taxon>Pseudomonadati</taxon>
        <taxon>Pseudomonadota</taxon>
        <taxon>Alphaproteobacteria</taxon>
        <taxon>Hyphomicrobiales</taxon>
        <taxon>Hyphomicrobiaceae</taxon>
        <taxon>Hyphomicrobium</taxon>
    </lineage>
</organism>
<evidence type="ECO:0000259" key="10">
    <source>
        <dbReference type="Pfam" id="PF02670"/>
    </source>
</evidence>
<feature type="binding site" evidence="9">
    <location>
        <position position="210"/>
    </location>
    <ligand>
        <name>1-deoxy-D-xylulose 5-phosphate</name>
        <dbReference type="ChEBI" id="CHEBI:57792"/>
    </ligand>
</feature>
<dbReference type="SUPFAM" id="SSF55347">
    <property type="entry name" value="Glyceraldehyde-3-phosphate dehydrogenase-like, C-terminal domain"/>
    <property type="match status" value="1"/>
</dbReference>
<dbReference type="InterPro" id="IPR013644">
    <property type="entry name" value="DXP_reductoisomerase_C"/>
</dbReference>
<evidence type="ECO:0000256" key="4">
    <source>
        <dbReference type="ARBA" id="ARBA00022857"/>
    </source>
</evidence>
<dbReference type="InterPro" id="IPR036169">
    <property type="entry name" value="DXPR_C_sf"/>
</dbReference>
<evidence type="ECO:0000256" key="7">
    <source>
        <dbReference type="ARBA" id="ARBA00023229"/>
    </source>
</evidence>
<dbReference type="GO" id="GO:0016853">
    <property type="term" value="F:isomerase activity"/>
    <property type="evidence" value="ECO:0007669"/>
    <property type="project" value="UniProtKB-KW"/>
</dbReference>
<evidence type="ECO:0000256" key="8">
    <source>
        <dbReference type="ARBA" id="ARBA00048543"/>
    </source>
</evidence>
<name>A0A109BJX7_HYPSL</name>
<feature type="binding site" evidence="9">
    <location>
        <position position="52"/>
    </location>
    <ligand>
        <name>NADPH</name>
        <dbReference type="ChEBI" id="CHEBI:57783"/>
    </ligand>
</feature>
<comment type="pathway">
    <text evidence="1 9">Isoprenoid biosynthesis; isopentenyl diphosphate biosynthesis via DXP pathway; isopentenyl diphosphate from 1-deoxy-D-xylulose 5-phosphate: step 1/6.</text>
</comment>
<feature type="binding site" evidence="9">
    <location>
        <position position="232"/>
    </location>
    <ligand>
        <name>Mn(2+)</name>
        <dbReference type="ChEBI" id="CHEBI:29035"/>
    </ligand>
</feature>
<evidence type="ECO:0000256" key="6">
    <source>
        <dbReference type="ARBA" id="ARBA00023211"/>
    </source>
</evidence>
<dbReference type="PATRIC" id="fig|121290.4.peg.1613"/>
<feature type="binding site" evidence="9">
    <location>
        <position position="161"/>
    </location>
    <ligand>
        <name>Mn(2+)</name>
        <dbReference type="ChEBI" id="CHEBI:29035"/>
    </ligand>
</feature>
<dbReference type="GO" id="GO:0051484">
    <property type="term" value="P:isopentenyl diphosphate biosynthetic process, methylerythritol 4-phosphate pathway involved in terpenoid biosynthetic process"/>
    <property type="evidence" value="ECO:0007669"/>
    <property type="project" value="UniProtKB-ARBA"/>
</dbReference>
<dbReference type="PANTHER" id="PTHR30525:SF0">
    <property type="entry name" value="1-DEOXY-D-XYLULOSE 5-PHOSPHATE REDUCTOISOMERASE, CHLOROPLASTIC"/>
    <property type="match status" value="1"/>
</dbReference>
<proteinExistence type="inferred from homology"/>
<feature type="binding site" evidence="9">
    <location>
        <position position="163"/>
    </location>
    <ligand>
        <name>Mn(2+)</name>
        <dbReference type="ChEBI" id="CHEBI:29035"/>
    </ligand>
</feature>
<sequence>MAPSSETAGTRGQAVRSVSVLGATGSVGQSTIDLICRNRDAFTVEALTAQTNVAALAEAARRTGARLAVIGDANLYDDLCAALAGTGIEAAAGPDAIVAAAAMPADCVVAAIVGAAGLAPTLEAARQGRRLALANKECLVSAGDVFMSTVADAGCELLPVDSEHSGALQALAGASAESIERITLTASGGPFRTWSLDELQHVTPEQALRHPNWSMGAKITIDSATLMNKGLELIEAYHLFPVTAEQLGAVVHPQSIIHCLVSYIDGSVMAQMACPDMRTPIALALSWPGRMAAPTQRLDLASIGQLSFEAPDEVRFPALKLARDALTRGATAPAILSAANEVAVEAFLSRRIGFLDIARNVADALEAAEKQGLIAPAANLGDVLEADSAGRRLAQSLLGRYV</sequence>
<keyword evidence="13" id="KW-0413">Isomerase</keyword>
<protein>
    <recommendedName>
        <fullName evidence="9">1-deoxy-D-xylulose 5-phosphate reductoisomerase</fullName>
        <shortName evidence="9">DXP reductoisomerase</shortName>
        <ecNumber evidence="9">1.1.1.267</ecNumber>
    </recommendedName>
    <alternativeName>
        <fullName evidence="9">1-deoxyxylulose-5-phosphate reductoisomerase</fullName>
    </alternativeName>
    <alternativeName>
        <fullName evidence="9">2-C-methyl-D-erythritol 4-phosphate synthase</fullName>
    </alternativeName>
</protein>
<dbReference type="STRING" id="121290.APY04_1121"/>
<dbReference type="InterPro" id="IPR003821">
    <property type="entry name" value="DXP_reductoisomerase"/>
</dbReference>
<feature type="binding site" evidence="9">
    <location>
        <position position="137"/>
    </location>
    <ligand>
        <name>NADPH</name>
        <dbReference type="ChEBI" id="CHEBI:57783"/>
    </ligand>
</feature>
<dbReference type="UniPathway" id="UPA00056">
    <property type="reaction ID" value="UER00092"/>
</dbReference>
<accession>A0A109BJX7</accession>
<feature type="binding site" evidence="9">
    <location>
        <position position="26"/>
    </location>
    <ligand>
        <name>NADPH</name>
        <dbReference type="ChEBI" id="CHEBI:57783"/>
    </ligand>
</feature>
<dbReference type="Gene3D" id="3.40.50.720">
    <property type="entry name" value="NAD(P)-binding Rossmann-like Domain"/>
    <property type="match status" value="1"/>
</dbReference>
<reference evidence="13 14" key="1">
    <citation type="submission" date="2015-10" db="EMBL/GenBank/DDBJ databases">
        <title>Transcriptomic analysis of a linuron degrading triple-species bacterial consortium.</title>
        <authorList>
            <person name="Albers P."/>
        </authorList>
    </citation>
    <scope>NUCLEOTIDE SEQUENCE [LARGE SCALE GENOMIC DNA]</scope>
    <source>
        <strain evidence="13 14">WDL6</strain>
    </source>
</reference>
<dbReference type="AlphaFoldDB" id="A0A109BJX7"/>
<dbReference type="EMBL" id="LMTR01000035">
    <property type="protein sequence ID" value="KWT70193.1"/>
    <property type="molecule type" value="Genomic_DNA"/>
</dbReference>
<dbReference type="Pfam" id="PF08436">
    <property type="entry name" value="DXP_redisom_C"/>
    <property type="match status" value="1"/>
</dbReference>
<feature type="domain" description="1-deoxy-D-xylulose 5-phosphate reductoisomerase C-terminal" evidence="11">
    <location>
        <begin position="157"/>
        <end position="240"/>
    </location>
</feature>
<dbReference type="Proteomes" id="UP000059074">
    <property type="component" value="Unassembled WGS sequence"/>
</dbReference>
<feature type="binding site" evidence="9">
    <location>
        <position position="27"/>
    </location>
    <ligand>
        <name>NADPH</name>
        <dbReference type="ChEBI" id="CHEBI:57783"/>
    </ligand>
</feature>
<keyword evidence="7 9" id="KW-0414">Isoprene biosynthesis</keyword>
<evidence type="ECO:0000256" key="1">
    <source>
        <dbReference type="ARBA" id="ARBA00005094"/>
    </source>
</evidence>
<comment type="caution">
    <text evidence="13">The sequence shown here is derived from an EMBL/GenBank/DDBJ whole genome shotgun (WGS) entry which is preliminary data.</text>
</comment>
<dbReference type="PANTHER" id="PTHR30525">
    <property type="entry name" value="1-DEOXY-D-XYLULOSE 5-PHOSPHATE REDUCTOISOMERASE"/>
    <property type="match status" value="1"/>
</dbReference>
<feature type="binding site" evidence="9">
    <location>
        <position position="25"/>
    </location>
    <ligand>
        <name>NADPH</name>
        <dbReference type="ChEBI" id="CHEBI:57783"/>
    </ligand>
</feature>
<keyword evidence="4 9" id="KW-0521">NADP</keyword>
<evidence type="ECO:0000313" key="13">
    <source>
        <dbReference type="EMBL" id="KWT70193.1"/>
    </source>
</evidence>
<dbReference type="InterPro" id="IPR013512">
    <property type="entry name" value="DXP_reductoisomerase_N"/>
</dbReference>
<keyword evidence="5 9" id="KW-0560">Oxidoreductase</keyword>
<dbReference type="Pfam" id="PF02670">
    <property type="entry name" value="DXP_reductoisom"/>
    <property type="match status" value="1"/>
</dbReference>
<comment type="catalytic activity">
    <reaction evidence="8">
        <text>2-C-methyl-D-erythritol 4-phosphate + NADP(+) = 1-deoxy-D-xylulose 5-phosphate + NADPH + H(+)</text>
        <dbReference type="Rhea" id="RHEA:13717"/>
        <dbReference type="ChEBI" id="CHEBI:15378"/>
        <dbReference type="ChEBI" id="CHEBI:57783"/>
        <dbReference type="ChEBI" id="CHEBI:57792"/>
        <dbReference type="ChEBI" id="CHEBI:58262"/>
        <dbReference type="ChEBI" id="CHEBI:58349"/>
        <dbReference type="EC" id="1.1.1.267"/>
    </reaction>
    <physiologicalReaction direction="right-to-left" evidence="8">
        <dbReference type="Rhea" id="RHEA:13719"/>
    </physiologicalReaction>
</comment>
<comment type="cofactor">
    <cofactor evidence="9">
        <name>Mg(2+)</name>
        <dbReference type="ChEBI" id="CHEBI:18420"/>
    </cofactor>
    <cofactor evidence="9">
        <name>Mn(2+)</name>
        <dbReference type="ChEBI" id="CHEBI:29035"/>
    </cofactor>
</comment>
<evidence type="ECO:0000256" key="9">
    <source>
        <dbReference type="HAMAP-Rule" id="MF_00183"/>
    </source>
</evidence>
<feature type="binding site" evidence="9">
    <location>
        <position position="163"/>
    </location>
    <ligand>
        <name>1-deoxy-D-xylulose 5-phosphate</name>
        <dbReference type="ChEBI" id="CHEBI:57792"/>
    </ligand>
</feature>
<dbReference type="EC" id="1.1.1.267" evidence="9"/>
<evidence type="ECO:0000256" key="3">
    <source>
        <dbReference type="ARBA" id="ARBA00022723"/>
    </source>
</evidence>
<feature type="domain" description="DXP reductoisomerase C-terminal" evidence="12">
    <location>
        <begin position="272"/>
        <end position="392"/>
    </location>
</feature>
<dbReference type="Gene3D" id="1.10.1740.10">
    <property type="match status" value="1"/>
</dbReference>
<keyword evidence="9" id="KW-0460">Magnesium</keyword>
<keyword evidence="3 9" id="KW-0479">Metal-binding</keyword>
<keyword evidence="6 9" id="KW-0464">Manganese</keyword>
<gene>
    <name evidence="9" type="primary">dxr</name>
    <name evidence="13" type="ORF">APY04_1121</name>
</gene>
<evidence type="ECO:0000259" key="12">
    <source>
        <dbReference type="Pfam" id="PF13288"/>
    </source>
</evidence>
<evidence type="ECO:0000313" key="14">
    <source>
        <dbReference type="Proteomes" id="UP000059074"/>
    </source>
</evidence>
<feature type="binding site" evidence="9">
    <location>
        <position position="24"/>
    </location>
    <ligand>
        <name>NADPH</name>
        <dbReference type="ChEBI" id="CHEBI:57783"/>
    </ligand>
</feature>
<feature type="domain" description="1-deoxy-D-xylulose 5-phosphate reductoisomerase N-terminal" evidence="10">
    <location>
        <begin position="18"/>
        <end position="143"/>
    </location>
</feature>
<feature type="binding site" evidence="9">
    <location>
        <position position="229"/>
    </location>
    <ligand>
        <name>1-deoxy-D-xylulose 5-phosphate</name>
        <dbReference type="ChEBI" id="CHEBI:57792"/>
    </ligand>
</feature>
<dbReference type="SUPFAM" id="SSF69055">
    <property type="entry name" value="1-deoxy-D-xylulose-5-phosphate reductoisomerase, C-terminal domain"/>
    <property type="match status" value="1"/>
</dbReference>